<comment type="similarity">
    <text evidence="6">Belongs to the Vsr family.</text>
</comment>
<evidence type="ECO:0000256" key="1">
    <source>
        <dbReference type="ARBA" id="ARBA00022722"/>
    </source>
</evidence>
<dbReference type="EMBL" id="AKFS01000228">
    <property type="protein sequence ID" value="EJF41620.1"/>
    <property type="molecule type" value="Genomic_DNA"/>
</dbReference>
<evidence type="ECO:0000256" key="3">
    <source>
        <dbReference type="ARBA" id="ARBA00022763"/>
    </source>
</evidence>
<name>J1H7R3_9ACTO</name>
<evidence type="ECO:0000256" key="4">
    <source>
        <dbReference type="ARBA" id="ARBA00022801"/>
    </source>
</evidence>
<accession>J1H7R3</accession>
<dbReference type="OrthoDB" id="9801520at2"/>
<dbReference type="EC" id="3.1.-.-" evidence="8"/>
<dbReference type="CDD" id="cd00221">
    <property type="entry name" value="Vsr"/>
    <property type="match status" value="1"/>
</dbReference>
<dbReference type="Proteomes" id="UP000004578">
    <property type="component" value="Unassembled WGS sequence"/>
</dbReference>
<dbReference type="GO" id="GO:0004519">
    <property type="term" value="F:endonuclease activity"/>
    <property type="evidence" value="ECO:0007669"/>
    <property type="project" value="UniProtKB-KW"/>
</dbReference>
<keyword evidence="4 8" id="KW-0378">Hydrolase</keyword>
<reference evidence="8 9" key="1">
    <citation type="submission" date="2012-05" db="EMBL/GenBank/DDBJ databases">
        <authorList>
            <person name="Harkins D.M."/>
            <person name="Madupu R."/>
            <person name="Durkin A.S."/>
            <person name="Torralba M."/>
            <person name="Methe B."/>
            <person name="Sutton G.G."/>
            <person name="Nelson K.E."/>
        </authorList>
    </citation>
    <scope>NUCLEOTIDE SEQUENCE [LARGE SCALE GENOMIC DNA]</scope>
    <source>
        <strain evidence="8 9">F0490</strain>
    </source>
</reference>
<evidence type="ECO:0000256" key="2">
    <source>
        <dbReference type="ARBA" id="ARBA00022759"/>
    </source>
</evidence>
<keyword evidence="5" id="KW-0234">DNA repair</keyword>
<gene>
    <name evidence="8" type="primary">vsr</name>
    <name evidence="8" type="ORF">HMPREF1317_0565</name>
</gene>
<evidence type="ECO:0000256" key="6">
    <source>
        <dbReference type="ARBA" id="ARBA00029466"/>
    </source>
</evidence>
<feature type="region of interest" description="Disordered" evidence="7">
    <location>
        <begin position="145"/>
        <end position="172"/>
    </location>
</feature>
<keyword evidence="2 8" id="KW-0255">Endonuclease</keyword>
<evidence type="ECO:0000313" key="8">
    <source>
        <dbReference type="EMBL" id="EJF41620.1"/>
    </source>
</evidence>
<sequence length="172" mass="19013">MSGGDGGGSWASSEATARSMRSNTRRDTAPELAIRRLLHARGYRYRVDFAPWPNKRRRADIVFTRLKVAVFVDGCFWHACPEHSRVPRTNREYWEAKLKRNARRDLDTTSMCQEEGWTVLRIWEHVPADEAVAMIVKALVAASGADGPTGDGAESEGADKQPDSAEAEPAGG</sequence>
<comment type="caution">
    <text evidence="8">The sequence shown here is derived from an EMBL/GenBank/DDBJ whole genome shotgun (WGS) entry which is preliminary data.</text>
</comment>
<dbReference type="GO" id="GO:0016787">
    <property type="term" value="F:hydrolase activity"/>
    <property type="evidence" value="ECO:0007669"/>
    <property type="project" value="UniProtKB-KW"/>
</dbReference>
<evidence type="ECO:0000313" key="9">
    <source>
        <dbReference type="Proteomes" id="UP000004578"/>
    </source>
</evidence>
<keyword evidence="9" id="KW-1185">Reference proteome</keyword>
<dbReference type="RefSeq" id="WP_005871161.1">
    <property type="nucleotide sequence ID" value="NZ_AKFS01000228.1"/>
</dbReference>
<evidence type="ECO:0000256" key="5">
    <source>
        <dbReference type="ARBA" id="ARBA00023204"/>
    </source>
</evidence>
<organism evidence="8 9">
    <name type="scientific">Schaalia georgiae F0490</name>
    <dbReference type="NCBI Taxonomy" id="1125717"/>
    <lineage>
        <taxon>Bacteria</taxon>
        <taxon>Bacillati</taxon>
        <taxon>Actinomycetota</taxon>
        <taxon>Actinomycetes</taxon>
        <taxon>Actinomycetales</taxon>
        <taxon>Actinomycetaceae</taxon>
        <taxon>Schaalia</taxon>
    </lineage>
</organism>
<proteinExistence type="inferred from homology"/>
<feature type="region of interest" description="Disordered" evidence="7">
    <location>
        <begin position="1"/>
        <end position="25"/>
    </location>
</feature>
<keyword evidence="1" id="KW-0540">Nuclease</keyword>
<dbReference type="PATRIC" id="fig|1125717.3.peg.1420"/>
<keyword evidence="3" id="KW-0227">DNA damage</keyword>
<dbReference type="InterPro" id="IPR011335">
    <property type="entry name" value="Restrct_endonuc-II-like"/>
</dbReference>
<dbReference type="Pfam" id="PF03852">
    <property type="entry name" value="Vsr"/>
    <property type="match status" value="1"/>
</dbReference>
<protein>
    <submittedName>
        <fullName evidence="8">DNA mismatch endonuclease Vsr</fullName>
        <ecNumber evidence="8">3.1.-.-</ecNumber>
    </submittedName>
</protein>
<dbReference type="NCBIfam" id="TIGR00632">
    <property type="entry name" value="vsr"/>
    <property type="match status" value="1"/>
</dbReference>
<dbReference type="Gene3D" id="3.40.960.10">
    <property type="entry name" value="VSR Endonuclease"/>
    <property type="match status" value="1"/>
</dbReference>
<evidence type="ECO:0000256" key="7">
    <source>
        <dbReference type="SAM" id="MobiDB-lite"/>
    </source>
</evidence>
<dbReference type="InterPro" id="IPR004603">
    <property type="entry name" value="DNA_mismatch_endonuc_vsr"/>
</dbReference>
<dbReference type="SUPFAM" id="SSF52980">
    <property type="entry name" value="Restriction endonuclease-like"/>
    <property type="match status" value="1"/>
</dbReference>
<dbReference type="GO" id="GO:0006298">
    <property type="term" value="P:mismatch repair"/>
    <property type="evidence" value="ECO:0007669"/>
    <property type="project" value="InterPro"/>
</dbReference>
<dbReference type="AlphaFoldDB" id="J1H7R3"/>